<dbReference type="Pfam" id="PF15013">
    <property type="entry name" value="CCSMST1"/>
    <property type="match status" value="1"/>
</dbReference>
<organism evidence="2 3">
    <name type="scientific">Loxostege sticticalis</name>
    <name type="common">Beet webworm moth</name>
    <dbReference type="NCBI Taxonomy" id="481309"/>
    <lineage>
        <taxon>Eukaryota</taxon>
        <taxon>Metazoa</taxon>
        <taxon>Ecdysozoa</taxon>
        <taxon>Arthropoda</taxon>
        <taxon>Hexapoda</taxon>
        <taxon>Insecta</taxon>
        <taxon>Pterygota</taxon>
        <taxon>Neoptera</taxon>
        <taxon>Endopterygota</taxon>
        <taxon>Lepidoptera</taxon>
        <taxon>Glossata</taxon>
        <taxon>Ditrysia</taxon>
        <taxon>Pyraloidea</taxon>
        <taxon>Crambidae</taxon>
        <taxon>Pyraustinae</taxon>
        <taxon>Loxostege</taxon>
    </lineage>
</organism>
<dbReference type="PANTHER" id="PTHR35268:SF1">
    <property type="entry name" value="UBIQUINOL-CYTOCHROME-C REDUCTASE COMPLEX ASSEMBLY FACTOR 4"/>
    <property type="match status" value="1"/>
</dbReference>
<evidence type="ECO:0000313" key="2">
    <source>
        <dbReference type="EMBL" id="KAL0840931.1"/>
    </source>
</evidence>
<comment type="caution">
    <text evidence="2">The sequence shown here is derived from an EMBL/GenBank/DDBJ whole genome shotgun (WGS) entry which is preliminary data.</text>
</comment>
<dbReference type="InterPro" id="IPR029160">
    <property type="entry name" value="UQCC4"/>
</dbReference>
<feature type="coiled-coil region" evidence="1">
    <location>
        <begin position="12"/>
        <end position="95"/>
    </location>
</feature>
<accession>A0ABD0TD68</accession>
<gene>
    <name evidence="2" type="ORF">ABMA28_014727</name>
</gene>
<proteinExistence type="predicted"/>
<reference evidence="2 3" key="1">
    <citation type="submission" date="2024-06" db="EMBL/GenBank/DDBJ databases">
        <title>A chromosome-level genome assembly of beet webworm, Loxostege sticticalis.</title>
        <authorList>
            <person name="Zhang Y."/>
        </authorList>
    </citation>
    <scope>NUCLEOTIDE SEQUENCE [LARGE SCALE GENOMIC DNA]</scope>
    <source>
        <strain evidence="2">AQ028</strain>
        <tissue evidence="2">Male pupae</tissue>
    </source>
</reference>
<evidence type="ECO:0000256" key="1">
    <source>
        <dbReference type="SAM" id="Coils"/>
    </source>
</evidence>
<sequence>MNNSVGSAIEKIKLQEQDNEVKLKEKREYEATLSSLNRAIRETLQQVEKSEQEIALLRAKVDGLRAQLVIARTQRDALVGQLQACNKELDKLRAESEQGIMNVWELRSSLCTAVQEVADEYDIRALLIKPMQPEFLPPPAKKPAKGSIHIVSTKEHEERLKAAIEKKEKAIRERDRLMVEPEVGDEFVRRCIRSRLNRKYSSKVEPNENEPIKFSTSPAARKTTIPLVRKSHNNDMPWYQPYSVVGSVAVFLLYFCVFRGENDVDLEFSKTLYERIKGLEKEQLIQTYRFNKEHGKSVEDIEKRLKELEAEESQLVA</sequence>
<feature type="coiled-coil region" evidence="1">
    <location>
        <begin position="153"/>
        <end position="180"/>
    </location>
</feature>
<keyword evidence="1" id="KW-0175">Coiled coil</keyword>
<dbReference type="Proteomes" id="UP001549921">
    <property type="component" value="Unassembled WGS sequence"/>
</dbReference>
<dbReference type="PANTHER" id="PTHR35268">
    <property type="entry name" value="PROTEIN CCSMST1"/>
    <property type="match status" value="1"/>
</dbReference>
<name>A0ABD0TD68_LOXSC</name>
<dbReference type="EMBL" id="JBEDNZ010000006">
    <property type="protein sequence ID" value="KAL0840931.1"/>
    <property type="molecule type" value="Genomic_DNA"/>
</dbReference>
<evidence type="ECO:0000313" key="3">
    <source>
        <dbReference type="Proteomes" id="UP001549921"/>
    </source>
</evidence>
<dbReference type="AlphaFoldDB" id="A0ABD0TD68"/>
<protein>
    <submittedName>
        <fullName evidence="2">Uncharacterized protein</fullName>
    </submittedName>
</protein>